<dbReference type="RefSeq" id="WP_015235683.1">
    <property type="nucleotide sequence ID" value="NC_019793.1"/>
</dbReference>
<dbReference type="HOGENOM" id="CLU_042144_0_0_0"/>
<gene>
    <name evidence="2" type="ordered locus">Deipe_1862</name>
</gene>
<dbReference type="AlphaFoldDB" id="L0A0F8"/>
<feature type="transmembrane region" description="Helical" evidence="1">
    <location>
        <begin position="328"/>
        <end position="346"/>
    </location>
</feature>
<feature type="transmembrane region" description="Helical" evidence="1">
    <location>
        <begin position="203"/>
        <end position="221"/>
    </location>
</feature>
<dbReference type="Proteomes" id="UP000010467">
    <property type="component" value="Chromosome"/>
</dbReference>
<evidence type="ECO:0000256" key="1">
    <source>
        <dbReference type="SAM" id="Phobius"/>
    </source>
</evidence>
<dbReference type="EMBL" id="CP003382">
    <property type="protein sequence ID" value="AFZ67378.1"/>
    <property type="molecule type" value="Genomic_DNA"/>
</dbReference>
<sequence length="470" mass="49152">MNSSTRNLMHKALDGKLTTEERQALDTALSHGDVRAEFERLKQVHASLYALPRVSPPPFLAREIAQEISLRAALGAHAPVPESVAARVTDRIAEDTYAEIAVTLQTLPREQLPASLAPLVAARIHRAARHNPAPLVLVGALVAAFVALTVSFAWPNLTAGATVLRELLGQLSPLVFLGFALLLVTSALVTWRPTPAVQRGGSLAFVLSLMLALPSAVGLFAGRAGQDLVRVGGDVVVSGTVNGNVIAIGGNIILKAGARVAGEAVAFLGDVHRSPQARVKGHTSALLGEVEGAGERPTVSSKPLPALGTASAFLPLLEWVSGAAWPRIYLAALGAITLLMFLSGVAPQLARAQRHAPLRTLAMGTLAFSLAVPPLVYGALSGFLVPAFMGGALLLLAFSVGLSVTLYDAGRLIVRRFKVPEPDVLGAVLGLSLFAASMSLPPVAFTLWLLGSCWGAGTLLLARPRLVDQR</sequence>
<keyword evidence="1" id="KW-1133">Transmembrane helix</keyword>
<protein>
    <submittedName>
        <fullName evidence="2">Uncharacterized protein</fullName>
    </submittedName>
</protein>
<feature type="transmembrane region" description="Helical" evidence="1">
    <location>
        <begin position="383"/>
        <end position="407"/>
    </location>
</feature>
<feature type="transmembrane region" description="Helical" evidence="1">
    <location>
        <begin position="133"/>
        <end position="154"/>
    </location>
</feature>
<name>L0A0F8_DEIPD</name>
<dbReference type="STRING" id="937777.Deipe_1862"/>
<evidence type="ECO:0000313" key="2">
    <source>
        <dbReference type="EMBL" id="AFZ67378.1"/>
    </source>
</evidence>
<dbReference type="PATRIC" id="fig|937777.3.peg.1863"/>
<feature type="transmembrane region" description="Helical" evidence="1">
    <location>
        <begin position="174"/>
        <end position="191"/>
    </location>
</feature>
<keyword evidence="3" id="KW-1185">Reference proteome</keyword>
<keyword evidence="1" id="KW-0812">Transmembrane</keyword>
<accession>L0A0F8</accession>
<dbReference type="KEGG" id="dpd:Deipe_1862"/>
<keyword evidence="1" id="KW-0472">Membrane</keyword>
<reference evidence="3" key="1">
    <citation type="submission" date="2012-03" db="EMBL/GenBank/DDBJ databases">
        <title>Complete sequence of chromosome of Deinococcus peraridilitoris DSM 19664.</title>
        <authorList>
            <person name="Lucas S."/>
            <person name="Copeland A."/>
            <person name="Lapidus A."/>
            <person name="Glavina del Rio T."/>
            <person name="Dalin E."/>
            <person name="Tice H."/>
            <person name="Bruce D."/>
            <person name="Goodwin L."/>
            <person name="Pitluck S."/>
            <person name="Peters L."/>
            <person name="Mikhailova N."/>
            <person name="Lu M."/>
            <person name="Kyrpides N."/>
            <person name="Mavromatis K."/>
            <person name="Ivanova N."/>
            <person name="Brettin T."/>
            <person name="Detter J.C."/>
            <person name="Han C."/>
            <person name="Larimer F."/>
            <person name="Land M."/>
            <person name="Hauser L."/>
            <person name="Markowitz V."/>
            <person name="Cheng J.-F."/>
            <person name="Hugenholtz P."/>
            <person name="Woyke T."/>
            <person name="Wu D."/>
            <person name="Pukall R."/>
            <person name="Steenblock K."/>
            <person name="Brambilla E."/>
            <person name="Klenk H.-P."/>
            <person name="Eisen J.A."/>
        </authorList>
    </citation>
    <scope>NUCLEOTIDE SEQUENCE [LARGE SCALE GENOMIC DNA]</scope>
    <source>
        <strain evidence="3">DSM 19664 / LMG 22246 / CIP 109416 / KR-200</strain>
    </source>
</reference>
<proteinExistence type="predicted"/>
<organism evidence="2 3">
    <name type="scientific">Deinococcus peraridilitoris (strain DSM 19664 / LMG 22246 / CIP 109416 / KR-200)</name>
    <dbReference type="NCBI Taxonomy" id="937777"/>
    <lineage>
        <taxon>Bacteria</taxon>
        <taxon>Thermotogati</taxon>
        <taxon>Deinococcota</taxon>
        <taxon>Deinococci</taxon>
        <taxon>Deinococcales</taxon>
        <taxon>Deinococcaceae</taxon>
        <taxon>Deinococcus</taxon>
    </lineage>
</organism>
<feature type="transmembrane region" description="Helical" evidence="1">
    <location>
        <begin position="358"/>
        <end position="377"/>
    </location>
</feature>
<evidence type="ECO:0000313" key="3">
    <source>
        <dbReference type="Proteomes" id="UP000010467"/>
    </source>
</evidence>